<evidence type="ECO:0000256" key="1">
    <source>
        <dbReference type="SAM" id="Phobius"/>
    </source>
</evidence>
<dbReference type="EMBL" id="QNUL01000001">
    <property type="protein sequence ID" value="REA64460.1"/>
    <property type="molecule type" value="Genomic_DNA"/>
</dbReference>
<keyword evidence="1" id="KW-1133">Transmembrane helix</keyword>
<keyword evidence="1" id="KW-0812">Transmembrane</keyword>
<protein>
    <submittedName>
        <fullName evidence="2">Uncharacterized protein</fullName>
    </submittedName>
</protein>
<evidence type="ECO:0000313" key="3">
    <source>
        <dbReference type="Proteomes" id="UP000256373"/>
    </source>
</evidence>
<gene>
    <name evidence="2" type="ORF">DSL64_02620</name>
</gene>
<name>A0A3D8YIH7_9BACT</name>
<dbReference type="Proteomes" id="UP000256373">
    <property type="component" value="Unassembled WGS sequence"/>
</dbReference>
<keyword evidence="1" id="KW-0472">Membrane</keyword>
<comment type="caution">
    <text evidence="2">The sequence shown here is derived from an EMBL/GenBank/DDBJ whole genome shotgun (WGS) entry which is preliminary data.</text>
</comment>
<proteinExistence type="predicted"/>
<organism evidence="2 3">
    <name type="scientific">Dyadobacter luteus</name>
    <dbReference type="NCBI Taxonomy" id="2259619"/>
    <lineage>
        <taxon>Bacteria</taxon>
        <taxon>Pseudomonadati</taxon>
        <taxon>Bacteroidota</taxon>
        <taxon>Cytophagia</taxon>
        <taxon>Cytophagales</taxon>
        <taxon>Spirosomataceae</taxon>
        <taxon>Dyadobacter</taxon>
    </lineage>
</organism>
<reference evidence="2 3" key="1">
    <citation type="submission" date="2018-07" db="EMBL/GenBank/DDBJ databases">
        <title>Dyadobacter roseus sp. nov., isolated from rose rhizosphere soil.</title>
        <authorList>
            <person name="Chen L."/>
        </authorList>
    </citation>
    <scope>NUCLEOTIDE SEQUENCE [LARGE SCALE GENOMIC DNA]</scope>
    <source>
        <strain evidence="2 3">RS19</strain>
    </source>
</reference>
<feature type="transmembrane region" description="Helical" evidence="1">
    <location>
        <begin position="12"/>
        <end position="34"/>
    </location>
</feature>
<sequence>MGKSIAGLTDAVSIIVYMLFLVDSAYGYALWSLFARRPVAKRFKAEPVIRRPLIADSKSV</sequence>
<dbReference type="AlphaFoldDB" id="A0A3D8YIH7"/>
<evidence type="ECO:0000313" key="2">
    <source>
        <dbReference type="EMBL" id="REA64460.1"/>
    </source>
</evidence>
<accession>A0A3D8YIH7</accession>
<keyword evidence="3" id="KW-1185">Reference proteome</keyword>